<organism evidence="2 3">
    <name type="scientific">Ornatilinea apprima</name>
    <dbReference type="NCBI Taxonomy" id="1134406"/>
    <lineage>
        <taxon>Bacteria</taxon>
        <taxon>Bacillati</taxon>
        <taxon>Chloroflexota</taxon>
        <taxon>Anaerolineae</taxon>
        <taxon>Anaerolineales</taxon>
        <taxon>Anaerolineaceae</taxon>
        <taxon>Ornatilinea</taxon>
    </lineage>
</organism>
<dbReference type="SMART" id="SM01321">
    <property type="entry name" value="Y1_Tnp"/>
    <property type="match status" value="1"/>
</dbReference>
<dbReference type="GO" id="GO:0043565">
    <property type="term" value="F:sequence-specific DNA binding"/>
    <property type="evidence" value="ECO:0007669"/>
    <property type="project" value="TreeGrafter"/>
</dbReference>
<dbReference type="InterPro" id="IPR036515">
    <property type="entry name" value="Transposase_17_sf"/>
</dbReference>
<comment type="caution">
    <text evidence="2">The sequence shown here is derived from an EMBL/GenBank/DDBJ whole genome shotgun (WGS) entry which is preliminary data.</text>
</comment>
<evidence type="ECO:0000313" key="3">
    <source>
        <dbReference type="Proteomes" id="UP000050417"/>
    </source>
</evidence>
<dbReference type="PANTHER" id="PTHR36966:SF1">
    <property type="entry name" value="REP-ASSOCIATED TYROSINE TRANSPOSASE"/>
    <property type="match status" value="1"/>
</dbReference>
<dbReference type="Gene3D" id="3.30.70.1290">
    <property type="entry name" value="Transposase IS200-like"/>
    <property type="match status" value="1"/>
</dbReference>
<keyword evidence="3" id="KW-1185">Reference proteome</keyword>
<dbReference type="NCBIfam" id="NF047646">
    <property type="entry name" value="REP_Tyr_transpos"/>
    <property type="match status" value="1"/>
</dbReference>
<dbReference type="InterPro" id="IPR052715">
    <property type="entry name" value="RAYT_transposase"/>
</dbReference>
<accession>A0A0N8GN21</accession>
<dbReference type="Proteomes" id="UP000050417">
    <property type="component" value="Unassembled WGS sequence"/>
</dbReference>
<dbReference type="GO" id="GO:0006313">
    <property type="term" value="P:DNA transposition"/>
    <property type="evidence" value="ECO:0007669"/>
    <property type="project" value="InterPro"/>
</dbReference>
<dbReference type="Pfam" id="PF01797">
    <property type="entry name" value="Y1_Tnp"/>
    <property type="match status" value="1"/>
</dbReference>
<dbReference type="OrthoDB" id="9800147at2"/>
<name>A0A0N8GN21_9CHLR</name>
<dbReference type="RefSeq" id="WP_075062817.1">
    <property type="nucleotide sequence ID" value="NZ_LGCL01000024.1"/>
</dbReference>
<reference evidence="2 3" key="1">
    <citation type="submission" date="2015-07" db="EMBL/GenBank/DDBJ databases">
        <title>Genome sequence of Ornatilinea apprima DSM 23815.</title>
        <authorList>
            <person name="Hemp J."/>
            <person name="Ward L.M."/>
            <person name="Pace L.A."/>
            <person name="Fischer W.W."/>
        </authorList>
    </citation>
    <scope>NUCLEOTIDE SEQUENCE [LARGE SCALE GENOMIC DNA]</scope>
    <source>
        <strain evidence="2 3">P3M-1</strain>
    </source>
</reference>
<dbReference type="InterPro" id="IPR002686">
    <property type="entry name" value="Transposase_17"/>
</dbReference>
<proteinExistence type="predicted"/>
<feature type="domain" description="Transposase IS200-like" evidence="1">
    <location>
        <begin position="9"/>
        <end position="138"/>
    </location>
</feature>
<sequence length="182" mass="21466">MPNYHRAWSPGGTYFFTLVTHQRRPIFTEEMARQTLHQAIMVGMQRVGDFQVDAFCLLPDHLHCIWTLPENDSDYATRWKVIKAWFSRTYRKQGGKSAAINASMAQKGELGIWQRRYWEHFIRDLDDLKRHIDYIHYNPVKHGLVQSVADWPWSTFHRFVKDGFYPADRGRGDASSFAVMEE</sequence>
<evidence type="ECO:0000259" key="1">
    <source>
        <dbReference type="SMART" id="SM01321"/>
    </source>
</evidence>
<dbReference type="EMBL" id="LGCL01000024">
    <property type="protein sequence ID" value="KPL76882.1"/>
    <property type="molecule type" value="Genomic_DNA"/>
</dbReference>
<evidence type="ECO:0000313" key="2">
    <source>
        <dbReference type="EMBL" id="KPL76882.1"/>
    </source>
</evidence>
<dbReference type="SUPFAM" id="SSF143422">
    <property type="entry name" value="Transposase IS200-like"/>
    <property type="match status" value="1"/>
</dbReference>
<gene>
    <name evidence="2" type="ORF">ADN00_09780</name>
</gene>
<dbReference type="PATRIC" id="fig|1134406.4.peg.2413"/>
<dbReference type="PANTHER" id="PTHR36966">
    <property type="entry name" value="REP-ASSOCIATED TYROSINE TRANSPOSASE"/>
    <property type="match status" value="1"/>
</dbReference>
<dbReference type="AlphaFoldDB" id="A0A0N8GN21"/>
<dbReference type="GO" id="GO:0004803">
    <property type="term" value="F:transposase activity"/>
    <property type="evidence" value="ECO:0007669"/>
    <property type="project" value="InterPro"/>
</dbReference>
<protein>
    <recommendedName>
        <fullName evidence="1">Transposase IS200-like domain-containing protein</fullName>
    </recommendedName>
</protein>